<dbReference type="AlphaFoldDB" id="A0A9R1V4J1"/>
<keyword evidence="3" id="KW-1185">Reference proteome</keyword>
<accession>A0A9R1V4J1</accession>
<dbReference type="GO" id="GO:0005524">
    <property type="term" value="F:ATP binding"/>
    <property type="evidence" value="ECO:0007669"/>
    <property type="project" value="InterPro"/>
</dbReference>
<gene>
    <name evidence="2" type="ORF">LSAT_V11C600332520</name>
</gene>
<dbReference type="GO" id="GO:0016887">
    <property type="term" value="F:ATP hydrolysis activity"/>
    <property type="evidence" value="ECO:0007669"/>
    <property type="project" value="InterPro"/>
</dbReference>
<dbReference type="InterPro" id="IPR003959">
    <property type="entry name" value="ATPase_AAA_core"/>
</dbReference>
<dbReference type="Proteomes" id="UP000235145">
    <property type="component" value="Unassembled WGS sequence"/>
</dbReference>
<feature type="domain" description="ATPase AAA-type core" evidence="1">
    <location>
        <begin position="173"/>
        <end position="257"/>
    </location>
</feature>
<evidence type="ECO:0000259" key="1">
    <source>
        <dbReference type="Pfam" id="PF00004"/>
    </source>
</evidence>
<evidence type="ECO:0000313" key="3">
    <source>
        <dbReference type="Proteomes" id="UP000235145"/>
    </source>
</evidence>
<protein>
    <recommendedName>
        <fullName evidence="1">ATPase AAA-type core domain-containing protein</fullName>
    </recommendedName>
</protein>
<comment type="caution">
    <text evidence="2">The sequence shown here is derived from an EMBL/GenBank/DDBJ whole genome shotgun (WGS) entry which is preliminary data.</text>
</comment>
<reference evidence="2 3" key="1">
    <citation type="journal article" date="2017" name="Nat. Commun.">
        <title>Genome assembly with in vitro proximity ligation data and whole-genome triplication in lettuce.</title>
        <authorList>
            <person name="Reyes-Chin-Wo S."/>
            <person name="Wang Z."/>
            <person name="Yang X."/>
            <person name="Kozik A."/>
            <person name="Arikit S."/>
            <person name="Song C."/>
            <person name="Xia L."/>
            <person name="Froenicke L."/>
            <person name="Lavelle D.O."/>
            <person name="Truco M.J."/>
            <person name="Xia R."/>
            <person name="Zhu S."/>
            <person name="Xu C."/>
            <person name="Xu H."/>
            <person name="Xu X."/>
            <person name="Cox K."/>
            <person name="Korf I."/>
            <person name="Meyers B.C."/>
            <person name="Michelmore R.W."/>
        </authorList>
    </citation>
    <scope>NUCLEOTIDE SEQUENCE [LARGE SCALE GENOMIC DNA]</scope>
    <source>
        <strain evidence="3">cv. Salinas</strain>
        <tissue evidence="2">Seedlings</tissue>
    </source>
</reference>
<dbReference type="Pfam" id="PF00004">
    <property type="entry name" value="AAA"/>
    <property type="match status" value="1"/>
</dbReference>
<dbReference type="Gene3D" id="6.10.280.40">
    <property type="match status" value="1"/>
</dbReference>
<dbReference type="Gene3D" id="3.40.50.300">
    <property type="entry name" value="P-loop containing nucleotide triphosphate hydrolases"/>
    <property type="match status" value="1"/>
</dbReference>
<dbReference type="InterPro" id="IPR027417">
    <property type="entry name" value="P-loop_NTPase"/>
</dbReference>
<dbReference type="InterPro" id="IPR050747">
    <property type="entry name" value="Mitochondrial_chaperone_BCS1"/>
</dbReference>
<dbReference type="SUPFAM" id="SSF52540">
    <property type="entry name" value="P-loop containing nucleoside triphosphate hydrolases"/>
    <property type="match status" value="1"/>
</dbReference>
<proteinExistence type="predicted"/>
<dbReference type="EMBL" id="NBSK02000006">
    <property type="protein sequence ID" value="KAJ0200047.1"/>
    <property type="molecule type" value="Genomic_DNA"/>
</dbReference>
<name>A0A9R1V4J1_LACSA</name>
<organism evidence="2 3">
    <name type="scientific">Lactuca sativa</name>
    <name type="common">Garden lettuce</name>
    <dbReference type="NCBI Taxonomy" id="4236"/>
    <lineage>
        <taxon>Eukaryota</taxon>
        <taxon>Viridiplantae</taxon>
        <taxon>Streptophyta</taxon>
        <taxon>Embryophyta</taxon>
        <taxon>Tracheophyta</taxon>
        <taxon>Spermatophyta</taxon>
        <taxon>Magnoliopsida</taxon>
        <taxon>eudicotyledons</taxon>
        <taxon>Gunneridae</taxon>
        <taxon>Pentapetalae</taxon>
        <taxon>asterids</taxon>
        <taxon>campanulids</taxon>
        <taxon>Asterales</taxon>
        <taxon>Asteraceae</taxon>
        <taxon>Cichorioideae</taxon>
        <taxon>Cichorieae</taxon>
        <taxon>Lactucinae</taxon>
        <taxon>Lactuca</taxon>
    </lineage>
</organism>
<evidence type="ECO:0000313" key="2">
    <source>
        <dbReference type="EMBL" id="KAJ0200047.1"/>
    </source>
</evidence>
<dbReference type="PANTHER" id="PTHR23070">
    <property type="entry name" value="BCS1 AAA-TYPE ATPASE"/>
    <property type="match status" value="1"/>
</dbReference>
<sequence length="329" mass="37390">MHLRSNFEVLRASSLHCTPLPTIDSVVHELINEETCIKSHAVKGFTTDTTPVVLVVPQCPQNSNQNRSRVAFDEFAFCKRKNLWKSQCPFFVKQRKSTTINQLIWTISTSTKSVPWTVFLMPLFSTSLSPTVHCYRCIFSRARNKYIIAPYENWLILPETSIHVTSRKVLVVTKNRSIIVIEDIDACGVGLQSRETENDGSNPNEENDKISLSGLLNFVEGLWSICGDEWIIIFTTNHKERLDAALLRRVQIDVQVEMSYCSYGGFKVLAFTYLQVKEEENMELFGDIEGLLKKVVVGMSIWIGEPVGTGTGTRWNRSGRDWDGILVDF</sequence>